<dbReference type="Proteomes" id="UP000240618">
    <property type="component" value="Segment"/>
</dbReference>
<sequence>MAMHKGPTPALMLIASRLANIHMAFTLTAYDDGTACLSCNNQATLDAAIEQQRNFDEDIDRRFPKRS</sequence>
<dbReference type="EMBL" id="MG596800">
    <property type="protein sequence ID" value="AUM59778.1"/>
    <property type="molecule type" value="Genomic_DNA"/>
</dbReference>
<dbReference type="GeneID" id="55606480"/>
<name>A0A2I6PI91_9CAUD</name>
<dbReference type="KEGG" id="vg:55606480"/>
<proteinExistence type="predicted"/>
<accession>A0A2I6PI91</accession>
<reference evidence="1 2" key="1">
    <citation type="journal article" date="2018" name="Arch. Virol.">
        <title>Genome sequence of the novel virulent bacteriophage PMBT14 with lytic activity against Pseudomonas fluorescens DSM 50090(R).</title>
        <authorList>
            <person name="Koberg S."/>
            <person name="Gieschler S."/>
            <person name="Brinks E."/>
            <person name="Wenning M."/>
            <person name="Neve H."/>
            <person name="Franz C.M."/>
        </authorList>
    </citation>
    <scope>NUCLEOTIDE SEQUENCE [LARGE SCALE GENOMIC DNA]</scope>
</reference>
<protein>
    <submittedName>
        <fullName evidence="1">Uncharacterized protein</fullName>
    </submittedName>
</protein>
<keyword evidence="2" id="KW-1185">Reference proteome</keyword>
<evidence type="ECO:0000313" key="1">
    <source>
        <dbReference type="EMBL" id="AUM59778.1"/>
    </source>
</evidence>
<organism evidence="1 2">
    <name type="scientific">Pseudomonas phage PMBT14</name>
    <dbReference type="NCBI Taxonomy" id="2059855"/>
    <lineage>
        <taxon>Viruses</taxon>
        <taxon>Duplodnaviria</taxon>
        <taxon>Heunggongvirae</taxon>
        <taxon>Uroviricota</taxon>
        <taxon>Caudoviricetes</taxon>
        <taxon>Knuthellervirus</taxon>
        <taxon>Knuthellervirus PMBT14</taxon>
    </lineage>
</organism>
<dbReference type="RefSeq" id="YP_009836241.1">
    <property type="nucleotide sequence ID" value="NC_048687.1"/>
</dbReference>
<evidence type="ECO:0000313" key="2">
    <source>
        <dbReference type="Proteomes" id="UP000240618"/>
    </source>
</evidence>